<dbReference type="EMBL" id="SHKR01000011">
    <property type="protein sequence ID" value="RZU18527.1"/>
    <property type="molecule type" value="Genomic_DNA"/>
</dbReference>
<keyword evidence="4" id="KW-1185">Reference proteome</keyword>
<sequence length="224" mass="24585">MSSIVPGPQKKLEQEIDAARSGAKPLQAGDLNTSAPPQEELVGLEDWPESLRSAVEAEHARVIALATNRRRTADRVLPDVVRGLDGLLGEIADRLQADKPRLFGKAAPAEPLNDIADVLGIPDDELSPSTGRGEHRAALRTIKQLRSQLQELETSHEHSKLTRLVTFVVRLAVVTDSAPESTATLAPIALDRYAKSSPDTQWDWTFDQKFAFWKQTRTALTPNT</sequence>
<feature type="region of interest" description="Disordered" evidence="2">
    <location>
        <begin position="1"/>
        <end position="38"/>
    </location>
</feature>
<accession>A0A4Q7X5W8</accession>
<comment type="caution">
    <text evidence="3">The sequence shown here is derived from an EMBL/GenBank/DDBJ whole genome shotgun (WGS) entry which is preliminary data.</text>
</comment>
<dbReference type="AlphaFoldDB" id="A0A4Q7X5W8"/>
<reference evidence="3 4" key="1">
    <citation type="journal article" date="2015" name="Stand. Genomic Sci.">
        <title>Genomic Encyclopedia of Bacterial and Archaeal Type Strains, Phase III: the genomes of soil and plant-associated and newly described type strains.</title>
        <authorList>
            <person name="Whitman W.B."/>
            <person name="Woyke T."/>
            <person name="Klenk H.P."/>
            <person name="Zhou Y."/>
            <person name="Lilburn T.G."/>
            <person name="Beck B.J."/>
            <person name="De Vos P."/>
            <person name="Vandamme P."/>
            <person name="Eisen J.A."/>
            <person name="Garrity G."/>
            <person name="Hugenholtz P."/>
            <person name="Kyrpides N.C."/>
        </authorList>
    </citation>
    <scope>NUCLEOTIDE SEQUENCE [LARGE SCALE GENOMIC DNA]</scope>
    <source>
        <strain evidence="3 4">VKM Ac-2540</strain>
    </source>
</reference>
<evidence type="ECO:0000256" key="2">
    <source>
        <dbReference type="SAM" id="MobiDB-lite"/>
    </source>
</evidence>
<name>A0A4Q7X5W8_9ACTN</name>
<keyword evidence="1" id="KW-0175">Coiled coil</keyword>
<proteinExistence type="predicted"/>
<gene>
    <name evidence="3" type="ORF">EV645_0719</name>
</gene>
<evidence type="ECO:0000256" key="1">
    <source>
        <dbReference type="SAM" id="Coils"/>
    </source>
</evidence>
<feature type="coiled-coil region" evidence="1">
    <location>
        <begin position="135"/>
        <end position="162"/>
    </location>
</feature>
<organism evidence="3 4">
    <name type="scientific">Kribbella rubisoli</name>
    <dbReference type="NCBI Taxonomy" id="3075929"/>
    <lineage>
        <taxon>Bacteria</taxon>
        <taxon>Bacillati</taxon>
        <taxon>Actinomycetota</taxon>
        <taxon>Actinomycetes</taxon>
        <taxon>Propionibacteriales</taxon>
        <taxon>Kribbellaceae</taxon>
        <taxon>Kribbella</taxon>
    </lineage>
</organism>
<dbReference type="Proteomes" id="UP000292027">
    <property type="component" value="Unassembled WGS sequence"/>
</dbReference>
<evidence type="ECO:0000313" key="4">
    <source>
        <dbReference type="Proteomes" id="UP000292027"/>
    </source>
</evidence>
<evidence type="ECO:0000313" key="3">
    <source>
        <dbReference type="EMBL" id="RZU18527.1"/>
    </source>
</evidence>
<dbReference type="RefSeq" id="WP_130439692.1">
    <property type="nucleotide sequence ID" value="NZ_SHKR01000011.1"/>
</dbReference>
<dbReference type="OrthoDB" id="3821556at2"/>
<protein>
    <submittedName>
        <fullName evidence="3">Uncharacterized protein</fullName>
    </submittedName>
</protein>